<evidence type="ECO:0000256" key="1">
    <source>
        <dbReference type="SAM" id="Phobius"/>
    </source>
</evidence>
<feature type="transmembrane region" description="Helical" evidence="1">
    <location>
        <begin position="30"/>
        <end position="48"/>
    </location>
</feature>
<reference evidence="2" key="2">
    <citation type="submission" date="2020-09" db="EMBL/GenBank/DDBJ databases">
        <title>Novel species in genus Aeromicrobium.</title>
        <authorList>
            <person name="Zhang G."/>
        </authorList>
    </citation>
    <scope>NUCLEOTIDE SEQUENCE</scope>
    <source>
        <strain evidence="2">SSW1-57</strain>
    </source>
</reference>
<gene>
    <name evidence="3" type="ORF">BJ975_002122</name>
    <name evidence="2" type="ORF">IDH50_17580</name>
</gene>
<keyword evidence="1" id="KW-0472">Membrane</keyword>
<dbReference type="Proteomes" id="UP000659061">
    <property type="component" value="Unassembled WGS sequence"/>
</dbReference>
<evidence type="ECO:0000313" key="3">
    <source>
        <dbReference type="EMBL" id="NYI38747.1"/>
    </source>
</evidence>
<keyword evidence="1" id="KW-1133">Transmembrane helix</keyword>
<evidence type="ECO:0000313" key="5">
    <source>
        <dbReference type="Proteomes" id="UP000659061"/>
    </source>
</evidence>
<name>A0A8I0KJI2_9ACTN</name>
<keyword evidence="4" id="KW-1185">Reference proteome</keyword>
<dbReference type="EMBL" id="JACBZN010000001">
    <property type="protein sequence ID" value="NYI38747.1"/>
    <property type="molecule type" value="Genomic_DNA"/>
</dbReference>
<proteinExistence type="predicted"/>
<dbReference type="EMBL" id="JACWMT010000004">
    <property type="protein sequence ID" value="MBD1272060.1"/>
    <property type="molecule type" value="Genomic_DNA"/>
</dbReference>
<accession>A0A8I0KJI2</accession>
<sequence length="176" mass="18625">MSSEDDAHIPVLRGVAGPAQARRSRNWRRLGIVLFLVVIVLACLGWLGPRDATARGATPDGSEVTVTYPLLTRSGADAALEISIEDVTGPMTVQLPRDVLETLGLEVVTPRPAAETGDKTAVRLTFARPPAGELTVYLHGRMPTRSTLGPVRYAVKVGTGGEPPAEVASVRTVVLP</sequence>
<dbReference type="AlphaFoldDB" id="A0A8I0KJI2"/>
<protein>
    <submittedName>
        <fullName evidence="2">Uncharacterized protein</fullName>
    </submittedName>
</protein>
<organism evidence="2 5">
    <name type="scientific">Aeromicrobium tamlense</name>
    <dbReference type="NCBI Taxonomy" id="375541"/>
    <lineage>
        <taxon>Bacteria</taxon>
        <taxon>Bacillati</taxon>
        <taxon>Actinomycetota</taxon>
        <taxon>Actinomycetes</taxon>
        <taxon>Propionibacteriales</taxon>
        <taxon>Nocardioidaceae</taxon>
        <taxon>Aeromicrobium</taxon>
    </lineage>
</organism>
<dbReference type="Proteomes" id="UP000587211">
    <property type="component" value="Unassembled WGS sequence"/>
</dbReference>
<evidence type="ECO:0000313" key="4">
    <source>
        <dbReference type="Proteomes" id="UP000587211"/>
    </source>
</evidence>
<reference evidence="3 4" key="1">
    <citation type="submission" date="2020-07" db="EMBL/GenBank/DDBJ databases">
        <title>Sequencing the genomes of 1000 actinobacteria strains.</title>
        <authorList>
            <person name="Klenk H.-P."/>
        </authorList>
    </citation>
    <scope>NUCLEOTIDE SEQUENCE [LARGE SCALE GENOMIC DNA]</scope>
    <source>
        <strain evidence="3 4">DSM 19087</strain>
    </source>
</reference>
<keyword evidence="1" id="KW-0812">Transmembrane</keyword>
<evidence type="ECO:0000313" key="2">
    <source>
        <dbReference type="EMBL" id="MBD1272060.1"/>
    </source>
</evidence>
<dbReference type="RefSeq" id="WP_179425739.1">
    <property type="nucleotide sequence ID" value="NZ_BAAAMP010000016.1"/>
</dbReference>
<comment type="caution">
    <text evidence="2">The sequence shown here is derived from an EMBL/GenBank/DDBJ whole genome shotgun (WGS) entry which is preliminary data.</text>
</comment>